<gene>
    <name evidence="1" type="ORF">S06H3_40859</name>
</gene>
<dbReference type="AlphaFoldDB" id="X1N9W6"/>
<accession>X1N9W6</accession>
<proteinExistence type="predicted"/>
<comment type="caution">
    <text evidence="1">The sequence shown here is derived from an EMBL/GenBank/DDBJ whole genome shotgun (WGS) entry which is preliminary data.</text>
</comment>
<name>X1N9W6_9ZZZZ</name>
<reference evidence="1" key="1">
    <citation type="journal article" date="2014" name="Front. Microbiol.">
        <title>High frequency of phylogenetically diverse reductive dehalogenase-homologous genes in deep subseafloor sedimentary metagenomes.</title>
        <authorList>
            <person name="Kawai M."/>
            <person name="Futagami T."/>
            <person name="Toyoda A."/>
            <person name="Takaki Y."/>
            <person name="Nishi S."/>
            <person name="Hori S."/>
            <person name="Arai W."/>
            <person name="Tsubouchi T."/>
            <person name="Morono Y."/>
            <person name="Uchiyama I."/>
            <person name="Ito T."/>
            <person name="Fujiyama A."/>
            <person name="Inagaki F."/>
            <person name="Takami H."/>
        </authorList>
    </citation>
    <scope>NUCLEOTIDE SEQUENCE</scope>
    <source>
        <strain evidence="1">Expedition CK06-06</strain>
    </source>
</reference>
<dbReference type="EMBL" id="BARV01025113">
    <property type="protein sequence ID" value="GAI40812.1"/>
    <property type="molecule type" value="Genomic_DNA"/>
</dbReference>
<evidence type="ECO:0000313" key="1">
    <source>
        <dbReference type="EMBL" id="GAI40812.1"/>
    </source>
</evidence>
<organism evidence="1">
    <name type="scientific">marine sediment metagenome</name>
    <dbReference type="NCBI Taxonomy" id="412755"/>
    <lineage>
        <taxon>unclassified sequences</taxon>
        <taxon>metagenomes</taxon>
        <taxon>ecological metagenomes</taxon>
    </lineage>
</organism>
<sequence>MNENDLKVLKKHGKCTYTGNCYFKLKGECYKPSYCKDRMDYVKTRQKQIMG</sequence>
<protein>
    <submittedName>
        <fullName evidence="1">Uncharacterized protein</fullName>
    </submittedName>
</protein>